<evidence type="ECO:0000256" key="1">
    <source>
        <dbReference type="SAM" id="MobiDB-lite"/>
    </source>
</evidence>
<sequence>MIGLMIALVASPLTLPEGQAVQASLQSCALENGRYVCRYAVPDILIVPVPGTNIVADAPATVLGSAPSAETGTVPPETLVPVTTAPMVATPVTVTPPVAPPTSPTPTAPAPMAAAEAGPIRPIDSGVLTERENQLVARCADAGWMSLCLPDDRREARTLRDKQTAYLAVRREVTRLLGEERCDAAVRTALDGGYMGLARETREYCVAPTTASTSIVPAPTTASPAQTEVAEAKAAEAKPEDEAAED</sequence>
<protein>
    <recommendedName>
        <fullName evidence="4">DUF1311 domain-containing protein</fullName>
    </recommendedName>
</protein>
<feature type="compositionally biased region" description="Basic and acidic residues" evidence="1">
    <location>
        <begin position="230"/>
        <end position="246"/>
    </location>
</feature>
<comment type="caution">
    <text evidence="2">The sequence shown here is derived from an EMBL/GenBank/DDBJ whole genome shotgun (WGS) entry which is preliminary data.</text>
</comment>
<accession>A0ABW0FRA2</accession>
<feature type="region of interest" description="Disordered" evidence="1">
    <location>
        <begin position="216"/>
        <end position="246"/>
    </location>
</feature>
<name>A0ABW0FRA2_9CAUL</name>
<gene>
    <name evidence="2" type="ORF">ACFPIE_10060</name>
</gene>
<organism evidence="2 3">
    <name type="scientific">Brevundimonas staleyi</name>
    <dbReference type="NCBI Taxonomy" id="74326"/>
    <lineage>
        <taxon>Bacteria</taxon>
        <taxon>Pseudomonadati</taxon>
        <taxon>Pseudomonadota</taxon>
        <taxon>Alphaproteobacteria</taxon>
        <taxon>Caulobacterales</taxon>
        <taxon>Caulobacteraceae</taxon>
        <taxon>Brevundimonas</taxon>
    </lineage>
</organism>
<dbReference type="EMBL" id="JBHSLF010000019">
    <property type="protein sequence ID" value="MFC5344260.1"/>
    <property type="molecule type" value="Genomic_DNA"/>
</dbReference>
<reference evidence="3" key="1">
    <citation type="journal article" date="2019" name="Int. J. Syst. Evol. Microbiol.">
        <title>The Global Catalogue of Microorganisms (GCM) 10K type strain sequencing project: providing services to taxonomists for standard genome sequencing and annotation.</title>
        <authorList>
            <consortium name="The Broad Institute Genomics Platform"/>
            <consortium name="The Broad Institute Genome Sequencing Center for Infectious Disease"/>
            <person name="Wu L."/>
            <person name="Ma J."/>
        </authorList>
    </citation>
    <scope>NUCLEOTIDE SEQUENCE [LARGE SCALE GENOMIC DNA]</scope>
    <source>
        <strain evidence="3">JCM 12125</strain>
    </source>
</reference>
<dbReference type="RefSeq" id="WP_374037579.1">
    <property type="nucleotide sequence ID" value="NZ_CP169082.1"/>
</dbReference>
<keyword evidence="3" id="KW-1185">Reference proteome</keyword>
<evidence type="ECO:0000313" key="2">
    <source>
        <dbReference type="EMBL" id="MFC5344260.1"/>
    </source>
</evidence>
<proteinExistence type="predicted"/>
<feature type="compositionally biased region" description="Polar residues" evidence="1">
    <location>
        <begin position="216"/>
        <end position="226"/>
    </location>
</feature>
<dbReference type="Proteomes" id="UP001596152">
    <property type="component" value="Unassembled WGS sequence"/>
</dbReference>
<evidence type="ECO:0008006" key="4">
    <source>
        <dbReference type="Google" id="ProtNLM"/>
    </source>
</evidence>
<evidence type="ECO:0000313" key="3">
    <source>
        <dbReference type="Proteomes" id="UP001596152"/>
    </source>
</evidence>